<dbReference type="WBParaSite" id="ACRNAN_scaffold3868.g24371.t1">
    <property type="protein sequence ID" value="ACRNAN_scaffold3868.g24371.t1"/>
    <property type="gene ID" value="ACRNAN_scaffold3868.g24371"/>
</dbReference>
<evidence type="ECO:0000313" key="2">
    <source>
        <dbReference type="WBParaSite" id="ACRNAN_scaffold3868.g24371.t1"/>
    </source>
</evidence>
<dbReference type="Proteomes" id="UP000887540">
    <property type="component" value="Unplaced"/>
</dbReference>
<dbReference type="AlphaFoldDB" id="A0A914DTK1"/>
<name>A0A914DTK1_9BILA</name>
<dbReference type="PANTHER" id="PTHR31511:SF12">
    <property type="entry name" value="RHO TERMINATION FACTOR N-TERMINAL DOMAIN-CONTAINING PROTEIN"/>
    <property type="match status" value="1"/>
</dbReference>
<accession>A0A914DTK1</accession>
<protein>
    <submittedName>
        <fullName evidence="2">DNA-directed DNA polymerase</fullName>
    </submittedName>
</protein>
<sequence length="122" mass="14511">MYLFIEKGIRGGMVNAVKRYAKANNKYMKEYNPNEISKYLMYLDANNLYGWAMIQKLPYDELKFKENFNECVMENNNYYCQNIFLEKKEQSLIDNTCCVLSTQRKGVKEMADDRLIMRPASR</sequence>
<reference evidence="2" key="1">
    <citation type="submission" date="2022-11" db="UniProtKB">
        <authorList>
            <consortium name="WormBaseParasite"/>
        </authorList>
    </citation>
    <scope>IDENTIFICATION</scope>
</reference>
<proteinExistence type="predicted"/>
<dbReference type="InterPro" id="IPR043502">
    <property type="entry name" value="DNA/RNA_pol_sf"/>
</dbReference>
<dbReference type="PANTHER" id="PTHR31511">
    <property type="entry name" value="PROTEIN CBG23764"/>
    <property type="match status" value="1"/>
</dbReference>
<organism evidence="1 2">
    <name type="scientific">Acrobeloides nanus</name>
    <dbReference type="NCBI Taxonomy" id="290746"/>
    <lineage>
        <taxon>Eukaryota</taxon>
        <taxon>Metazoa</taxon>
        <taxon>Ecdysozoa</taxon>
        <taxon>Nematoda</taxon>
        <taxon>Chromadorea</taxon>
        <taxon>Rhabditida</taxon>
        <taxon>Tylenchina</taxon>
        <taxon>Cephalobomorpha</taxon>
        <taxon>Cephaloboidea</taxon>
        <taxon>Cephalobidae</taxon>
        <taxon>Acrobeloides</taxon>
    </lineage>
</organism>
<dbReference type="SUPFAM" id="SSF56672">
    <property type="entry name" value="DNA/RNA polymerases"/>
    <property type="match status" value="1"/>
</dbReference>
<keyword evidence="1" id="KW-1185">Reference proteome</keyword>
<evidence type="ECO:0000313" key="1">
    <source>
        <dbReference type="Proteomes" id="UP000887540"/>
    </source>
</evidence>